<dbReference type="SUPFAM" id="SSF54534">
    <property type="entry name" value="FKBP-like"/>
    <property type="match status" value="1"/>
</dbReference>
<dbReference type="PANTHER" id="PTHR43811:SF19">
    <property type="entry name" value="39 KDA FK506-BINDING NUCLEAR PROTEIN"/>
    <property type="match status" value="1"/>
</dbReference>
<dbReference type="InterPro" id="IPR046357">
    <property type="entry name" value="PPIase_dom_sf"/>
</dbReference>
<feature type="chain" id="PRO_5030792307" description="Peptidyl-prolyl cis-trans isomerase" evidence="7">
    <location>
        <begin position="19"/>
        <end position="183"/>
    </location>
</feature>
<keyword evidence="4 5" id="KW-0413">Isomerase</keyword>
<keyword evidence="7" id="KW-0732">Signal</keyword>
<feature type="domain" description="PPIase FKBP-type" evidence="8">
    <location>
        <begin position="75"/>
        <end position="173"/>
    </location>
</feature>
<proteinExistence type="inferred from homology"/>
<evidence type="ECO:0000313" key="9">
    <source>
        <dbReference type="EMBL" id="MBB6501378.1"/>
    </source>
</evidence>
<evidence type="ECO:0000313" key="10">
    <source>
        <dbReference type="Proteomes" id="UP000521017"/>
    </source>
</evidence>
<accession>A0A7X0MLG2</accession>
<evidence type="ECO:0000256" key="4">
    <source>
        <dbReference type="ARBA" id="ARBA00023235"/>
    </source>
</evidence>
<evidence type="ECO:0000256" key="3">
    <source>
        <dbReference type="ARBA" id="ARBA00023110"/>
    </source>
</evidence>
<dbReference type="InterPro" id="IPR001179">
    <property type="entry name" value="PPIase_FKBP_dom"/>
</dbReference>
<dbReference type="RefSeq" id="WP_184627062.1">
    <property type="nucleotide sequence ID" value="NZ_JACHCC010000009.1"/>
</dbReference>
<reference evidence="9 10" key="1">
    <citation type="submission" date="2020-08" db="EMBL/GenBank/DDBJ databases">
        <title>Genomic Encyclopedia of Type Strains, Phase IV (KMG-V): Genome sequencing to study the core and pangenomes of soil and plant-associated prokaryotes.</title>
        <authorList>
            <person name="Whitman W."/>
        </authorList>
    </citation>
    <scope>NUCLEOTIDE SEQUENCE [LARGE SCALE GENOMIC DNA]</scope>
    <source>
        <strain evidence="9 10">M2T3</strain>
    </source>
</reference>
<dbReference type="Gene3D" id="3.10.50.40">
    <property type="match status" value="1"/>
</dbReference>
<dbReference type="GO" id="GO:0003755">
    <property type="term" value="F:peptidyl-prolyl cis-trans isomerase activity"/>
    <property type="evidence" value="ECO:0007669"/>
    <property type="project" value="UniProtKB-UniRule"/>
</dbReference>
<protein>
    <recommendedName>
        <fullName evidence="6">Peptidyl-prolyl cis-trans isomerase</fullName>
        <ecNumber evidence="6">5.2.1.8</ecNumber>
    </recommendedName>
</protein>
<organism evidence="9 10">
    <name type="scientific">Pedobacter cryoconitis</name>
    <dbReference type="NCBI Taxonomy" id="188932"/>
    <lineage>
        <taxon>Bacteria</taxon>
        <taxon>Pseudomonadati</taxon>
        <taxon>Bacteroidota</taxon>
        <taxon>Sphingobacteriia</taxon>
        <taxon>Sphingobacteriales</taxon>
        <taxon>Sphingobacteriaceae</taxon>
        <taxon>Pedobacter</taxon>
    </lineage>
</organism>
<dbReference type="PANTHER" id="PTHR43811">
    <property type="entry name" value="FKBP-TYPE PEPTIDYL-PROLYL CIS-TRANS ISOMERASE FKPA"/>
    <property type="match status" value="1"/>
</dbReference>
<dbReference type="EC" id="5.2.1.8" evidence="6"/>
<comment type="caution">
    <text evidence="9">The sequence shown here is derived from an EMBL/GenBank/DDBJ whole genome shotgun (WGS) entry which is preliminary data.</text>
</comment>
<dbReference type="PROSITE" id="PS51257">
    <property type="entry name" value="PROKAR_LIPOPROTEIN"/>
    <property type="match status" value="1"/>
</dbReference>
<evidence type="ECO:0000256" key="5">
    <source>
        <dbReference type="PROSITE-ProRule" id="PRU00277"/>
    </source>
</evidence>
<dbReference type="Pfam" id="PF00254">
    <property type="entry name" value="FKBP_C"/>
    <property type="match status" value="1"/>
</dbReference>
<dbReference type="Proteomes" id="UP000521017">
    <property type="component" value="Unassembled WGS sequence"/>
</dbReference>
<dbReference type="PROSITE" id="PS50059">
    <property type="entry name" value="FKBP_PPIASE"/>
    <property type="match status" value="1"/>
</dbReference>
<dbReference type="AlphaFoldDB" id="A0A7X0MLG2"/>
<evidence type="ECO:0000256" key="6">
    <source>
        <dbReference type="RuleBase" id="RU003915"/>
    </source>
</evidence>
<sequence>MLKSKSLLLIIVVACFFAACKTGPAYDKATQFAIDEALIQHYVDSLKLPMTKSPEGLYYQVINQGGAKVTIDPALDTVQVRYIGRVMNSGVLYDSTATLVDSLATKFVLNTAIEGWQRGIPLIGPGGQIRLIVPSTMAYQNVVVSALPAANGTSVFLPANTILDFNIRYIKLFKYKKPQVQPQ</sequence>
<gene>
    <name evidence="9" type="ORF">HDF25_003545</name>
</gene>
<dbReference type="EMBL" id="JACHCC010000009">
    <property type="protein sequence ID" value="MBB6501378.1"/>
    <property type="molecule type" value="Genomic_DNA"/>
</dbReference>
<evidence type="ECO:0000256" key="2">
    <source>
        <dbReference type="ARBA" id="ARBA00006577"/>
    </source>
</evidence>
<comment type="similarity">
    <text evidence="2 6">Belongs to the FKBP-type PPIase family.</text>
</comment>
<evidence type="ECO:0000256" key="7">
    <source>
        <dbReference type="SAM" id="SignalP"/>
    </source>
</evidence>
<evidence type="ECO:0000259" key="8">
    <source>
        <dbReference type="PROSITE" id="PS50059"/>
    </source>
</evidence>
<feature type="signal peptide" evidence="7">
    <location>
        <begin position="1"/>
        <end position="18"/>
    </location>
</feature>
<comment type="catalytic activity">
    <reaction evidence="1 5 6">
        <text>[protein]-peptidylproline (omega=180) = [protein]-peptidylproline (omega=0)</text>
        <dbReference type="Rhea" id="RHEA:16237"/>
        <dbReference type="Rhea" id="RHEA-COMP:10747"/>
        <dbReference type="Rhea" id="RHEA-COMP:10748"/>
        <dbReference type="ChEBI" id="CHEBI:83833"/>
        <dbReference type="ChEBI" id="CHEBI:83834"/>
        <dbReference type="EC" id="5.2.1.8"/>
    </reaction>
</comment>
<name>A0A7X0MLG2_9SPHI</name>
<evidence type="ECO:0000256" key="1">
    <source>
        <dbReference type="ARBA" id="ARBA00000971"/>
    </source>
</evidence>
<keyword evidence="3 5" id="KW-0697">Rotamase</keyword>